<proteinExistence type="predicted"/>
<organism evidence="3 4">
    <name type="scientific">Planctomyces bekefii</name>
    <dbReference type="NCBI Taxonomy" id="1653850"/>
    <lineage>
        <taxon>Bacteria</taxon>
        <taxon>Pseudomonadati</taxon>
        <taxon>Planctomycetota</taxon>
        <taxon>Planctomycetia</taxon>
        <taxon>Planctomycetales</taxon>
        <taxon>Planctomycetaceae</taxon>
        <taxon>Planctomyces</taxon>
    </lineage>
</organism>
<comment type="caution">
    <text evidence="3">The sequence shown here is derived from an EMBL/GenBank/DDBJ whole genome shotgun (WGS) entry which is preliminary data.</text>
</comment>
<dbReference type="InterPro" id="IPR027417">
    <property type="entry name" value="P-loop_NTPase"/>
</dbReference>
<dbReference type="Proteomes" id="UP000321083">
    <property type="component" value="Unassembled WGS sequence"/>
</dbReference>
<evidence type="ECO:0000256" key="1">
    <source>
        <dbReference type="SAM" id="Coils"/>
    </source>
</evidence>
<dbReference type="Gene3D" id="3.40.50.300">
    <property type="entry name" value="P-loop containing nucleotide triphosphate hydrolases"/>
    <property type="match status" value="1"/>
</dbReference>
<dbReference type="EMBL" id="SRHE01000041">
    <property type="protein sequence ID" value="TWW12129.1"/>
    <property type="molecule type" value="Genomic_DNA"/>
</dbReference>
<dbReference type="Pfam" id="PF13166">
    <property type="entry name" value="AAA_13"/>
    <property type="match status" value="1"/>
</dbReference>
<dbReference type="GO" id="GO:0000731">
    <property type="term" value="P:DNA synthesis involved in DNA repair"/>
    <property type="evidence" value="ECO:0007669"/>
    <property type="project" value="TreeGrafter"/>
</dbReference>
<feature type="domain" description="Protein CR006 P-loop" evidence="2">
    <location>
        <begin position="13"/>
        <end position="747"/>
    </location>
</feature>
<feature type="coiled-coil region" evidence="1">
    <location>
        <begin position="458"/>
        <end position="492"/>
    </location>
</feature>
<feature type="coiled-coil region" evidence="1">
    <location>
        <begin position="112"/>
        <end position="175"/>
    </location>
</feature>
<dbReference type="PANTHER" id="PTHR32182">
    <property type="entry name" value="DNA REPLICATION AND REPAIR PROTEIN RECF"/>
    <property type="match status" value="1"/>
</dbReference>
<evidence type="ECO:0000313" key="4">
    <source>
        <dbReference type="Proteomes" id="UP000321083"/>
    </source>
</evidence>
<dbReference type="InterPro" id="IPR026866">
    <property type="entry name" value="CR006_AAA"/>
</dbReference>
<dbReference type="SUPFAM" id="SSF52540">
    <property type="entry name" value="P-loop containing nucleoside triphosphate hydrolases"/>
    <property type="match status" value="1"/>
</dbReference>
<gene>
    <name evidence="3" type="ORF">E3A20_03710</name>
</gene>
<keyword evidence="1" id="KW-0175">Coiled coil</keyword>
<dbReference type="GO" id="GO:0006302">
    <property type="term" value="P:double-strand break repair"/>
    <property type="evidence" value="ECO:0007669"/>
    <property type="project" value="TreeGrafter"/>
</dbReference>
<sequence>MVTIKKLQSVRNFGSFQGFAWHAGIPTFSPVNILYGRNYSGKTTLSRILRCFETKCLPDRIDSPSFAIEMDDGRVLTEADVQQGLCIRVFNQDFVRDNLHFIREPNGGVTPFAVLGAENAQLEQRIAEIQATIGSRDESAEVGMYAELRRRQIAAGEAKAHHNQLEKALEQLLGDKATGRPGGIKYQFEKFGEQNYTKARLQKDLADVLEASYVPLRLDELRRLESLLNQSSLPRLAHMPTITIDVASHSATATRLVAKQVVSSDKIQKLIADVPANNWVHTGLGLHSGPSDTCKFCGAAITEARWQELGRHFDEESKRLQQELNSAIENIRRDQQRINAIRFVSRDSVYVHFQQDLDSAMTALRDWQKDVHATLQATITQLERRSQQLFVPFELSLTVATPNPPDAILQRINTIIDNSNSYTESLSNDQAEARKQLRYNEVFQFAGQIGYTERLQRIEDASQEMQRCHGEVSSLQHKISTLEQDIDQLRATMSDQRLGAEAVNHYLQHSFGHRELSLSLVEEPGTTRSTRFQICRHGAPAYHLSEGECSLIAFCYFVARLKDVHTAGQKPIIWIDDPICSLDGNHIFFIFSLLDAEIARAQIFSQLFVSTHNLEFLRYLHHMVVRYAVSEGKSKPIKWEKFSLLHVVRQDATSAVAALPESISSGFTEFCYLFGQIISVSEITTDLESGNQLLYSFGNDLRKFLEVFLYYRFPDRPFNSETIAKFLVDDVKAALVNRVVNEFSHMFSRLERGGRPIDVPDLIRAARCVRDALKRDPVQYNSLLKSIDRPPEQL</sequence>
<protein>
    <recommendedName>
        <fullName evidence="2">Protein CR006 P-loop domain-containing protein</fullName>
    </recommendedName>
</protein>
<dbReference type="AlphaFoldDB" id="A0A5C6MD89"/>
<evidence type="ECO:0000259" key="2">
    <source>
        <dbReference type="Pfam" id="PF13166"/>
    </source>
</evidence>
<evidence type="ECO:0000313" key="3">
    <source>
        <dbReference type="EMBL" id="TWW12129.1"/>
    </source>
</evidence>
<dbReference type="SUPFAM" id="SSF75712">
    <property type="entry name" value="Rad50 coiled-coil Zn hook"/>
    <property type="match status" value="1"/>
</dbReference>
<reference evidence="3 4" key="1">
    <citation type="submission" date="2019-08" db="EMBL/GenBank/DDBJ databases">
        <title>100 year-old enigma solved: identification of Planctomyces bekefii, the type genus and species of the phylum Planctomycetes.</title>
        <authorList>
            <person name="Svetlana D.N."/>
            <person name="Overmann J."/>
        </authorList>
    </citation>
    <scope>NUCLEOTIDE SEQUENCE [LARGE SCALE GENOMIC DNA]</scope>
    <source>
        <strain evidence="3">Phe10_nw2017</strain>
    </source>
</reference>
<name>A0A5C6MD89_9PLAN</name>
<reference evidence="3 4" key="2">
    <citation type="submission" date="2019-08" db="EMBL/GenBank/DDBJ databases">
        <authorList>
            <person name="Henke P."/>
        </authorList>
    </citation>
    <scope>NUCLEOTIDE SEQUENCE [LARGE SCALE GENOMIC DNA]</scope>
    <source>
        <strain evidence="3">Phe10_nw2017</strain>
    </source>
</reference>
<dbReference type="PANTHER" id="PTHR32182:SF0">
    <property type="entry name" value="DNA REPLICATION AND REPAIR PROTEIN RECF"/>
    <property type="match status" value="1"/>
</dbReference>
<accession>A0A5C6MD89</accession>
<keyword evidence="4" id="KW-1185">Reference proteome</keyword>